<reference evidence="1" key="2">
    <citation type="submission" date="2020-07" db="EMBL/GenBank/DDBJ databases">
        <authorList>
            <person name="Vera ALvarez R."/>
            <person name="Arias-Moreno D.M."/>
            <person name="Jimenez-Jacinto V."/>
            <person name="Jimenez-Bremont J.F."/>
            <person name="Swaminathan K."/>
            <person name="Moose S.P."/>
            <person name="Guerrero-Gonzalez M.L."/>
            <person name="Marino-Ramirez L."/>
            <person name="Landsman D."/>
            <person name="Rodriguez-Kessler M."/>
            <person name="Delgado-Sanchez P."/>
        </authorList>
    </citation>
    <scope>NUCLEOTIDE SEQUENCE</scope>
    <source>
        <tissue evidence="1">Cladode</tissue>
    </source>
</reference>
<sequence length="180" mass="19675">MTPKKKKKEPPDPFMPVTLLPSARCSSLTSRWLDSFGVELPCPVLDCYSSGRCAILVQTPWLLRNLTVSPLKSSIASVEDLISQLGFVGEALGSSIGAWTVARSAIDGGLVALRCQLKWTPYLFTVSQPSDWHLRPVSPLSRLWVFKSDLQAFTSAIVSLIKGQTAKVRHTTEPSAHEPA</sequence>
<organism evidence="1">
    <name type="scientific">Opuntia streptacantha</name>
    <name type="common">Prickly pear cactus</name>
    <name type="synonym">Opuntia cardona</name>
    <dbReference type="NCBI Taxonomy" id="393608"/>
    <lineage>
        <taxon>Eukaryota</taxon>
        <taxon>Viridiplantae</taxon>
        <taxon>Streptophyta</taxon>
        <taxon>Embryophyta</taxon>
        <taxon>Tracheophyta</taxon>
        <taxon>Spermatophyta</taxon>
        <taxon>Magnoliopsida</taxon>
        <taxon>eudicotyledons</taxon>
        <taxon>Gunneridae</taxon>
        <taxon>Pentapetalae</taxon>
        <taxon>Caryophyllales</taxon>
        <taxon>Cactineae</taxon>
        <taxon>Cactaceae</taxon>
        <taxon>Opuntioideae</taxon>
        <taxon>Opuntia</taxon>
    </lineage>
</organism>
<dbReference type="AlphaFoldDB" id="A0A7C9ARQ3"/>
<name>A0A7C9ARQ3_OPUST</name>
<dbReference type="EMBL" id="GISG01258198">
    <property type="protein sequence ID" value="MBA4673231.1"/>
    <property type="molecule type" value="Transcribed_RNA"/>
</dbReference>
<proteinExistence type="predicted"/>
<accession>A0A7C9ARQ3</accession>
<protein>
    <submittedName>
        <fullName evidence="1">Uncharacterized protein</fullName>
    </submittedName>
</protein>
<reference evidence="1" key="1">
    <citation type="journal article" date="2013" name="J. Plant Res.">
        <title>Effect of fungi and light on seed germination of three Opuntia species from semiarid lands of central Mexico.</title>
        <authorList>
            <person name="Delgado-Sanchez P."/>
            <person name="Jimenez-Bremont J.F."/>
            <person name="Guerrero-Gonzalez Mde L."/>
            <person name="Flores J."/>
        </authorList>
    </citation>
    <scope>NUCLEOTIDE SEQUENCE</scope>
    <source>
        <tissue evidence="1">Cladode</tissue>
    </source>
</reference>
<evidence type="ECO:0000313" key="1">
    <source>
        <dbReference type="EMBL" id="MBA4673231.1"/>
    </source>
</evidence>